<gene>
    <name evidence="1" type="ORF">K3G42_011462</name>
</gene>
<sequence length="357" mass="41128">MFLATFEKAAENWGMSTDEDYYAYLSSVSRDDYEDEFFLRFSKLFLICMYTSACIFGVSGNTLVLIVFVFHQKVKTVTDVFLVSLATADLCFLGTLPFWAYSAAQEWIFGTLACQVIRGFYTLNLYGSMLTLTCVTIERYFAVVQAAKVHISQSKRTMWGKAICVFLWVVSMAFALPQFMYSTEARYDKAVCHANYSTLHMEQSIEITQMALGFFCPMLVMLFCYLTIIHTLLKAKGFHKHKSVKIIFAIVVTFICTQAPYNLLKLIRVIDRHVLLSRYYEYALIITEAIAYFHSCLNPVLYFFIGVKFRANLKKILTNIWCAKHRQMAKQWQTTEDNSSKTYTASNNVEETSLHPL</sequence>
<proteinExistence type="predicted"/>
<keyword evidence="2" id="KW-1185">Reference proteome</keyword>
<dbReference type="Proteomes" id="UP000827872">
    <property type="component" value="Linkage Group LG11"/>
</dbReference>
<dbReference type="EMBL" id="CM037624">
    <property type="protein sequence ID" value="KAH8010706.1"/>
    <property type="molecule type" value="Genomic_DNA"/>
</dbReference>
<reference evidence="1" key="1">
    <citation type="submission" date="2021-08" db="EMBL/GenBank/DDBJ databases">
        <title>The first chromosome-level gecko genome reveals the dynamic sex chromosomes of Neotropical dwarf geckos (Sphaerodactylidae: Sphaerodactylus).</title>
        <authorList>
            <person name="Pinto B.J."/>
            <person name="Keating S.E."/>
            <person name="Gamble T."/>
        </authorList>
    </citation>
    <scope>NUCLEOTIDE SEQUENCE</scope>
    <source>
        <strain evidence="1">TG3544</strain>
    </source>
</reference>
<organism evidence="1 2">
    <name type="scientific">Sphaerodactylus townsendi</name>
    <dbReference type="NCBI Taxonomy" id="933632"/>
    <lineage>
        <taxon>Eukaryota</taxon>
        <taxon>Metazoa</taxon>
        <taxon>Chordata</taxon>
        <taxon>Craniata</taxon>
        <taxon>Vertebrata</taxon>
        <taxon>Euteleostomi</taxon>
        <taxon>Lepidosauria</taxon>
        <taxon>Squamata</taxon>
        <taxon>Bifurcata</taxon>
        <taxon>Gekkota</taxon>
        <taxon>Sphaerodactylidae</taxon>
        <taxon>Sphaerodactylus</taxon>
    </lineage>
</organism>
<evidence type="ECO:0000313" key="1">
    <source>
        <dbReference type="EMBL" id="KAH8010706.1"/>
    </source>
</evidence>
<accession>A0ACB8FUH8</accession>
<evidence type="ECO:0000313" key="2">
    <source>
        <dbReference type="Proteomes" id="UP000827872"/>
    </source>
</evidence>
<name>A0ACB8FUH8_9SAUR</name>
<protein>
    <submittedName>
        <fullName evidence="1">Uncharacterized protein</fullName>
    </submittedName>
</protein>
<comment type="caution">
    <text evidence="1">The sequence shown here is derived from an EMBL/GenBank/DDBJ whole genome shotgun (WGS) entry which is preliminary data.</text>
</comment>